<accession>A0A3S1CP00</accession>
<protein>
    <submittedName>
        <fullName evidence="2">Uncharacterized protein</fullName>
    </submittedName>
</protein>
<feature type="transmembrane region" description="Helical" evidence="1">
    <location>
        <begin position="7"/>
        <end position="27"/>
    </location>
</feature>
<keyword evidence="3" id="KW-1185">Reference proteome</keyword>
<sequence length="152" mass="16941">MAGKQDAVAWCFAGAFVLGLLGVLRLVTRSGESDDFSPRITRVDEAGGEAAAYLASFVFPFLTVSNPDWQDVVSYLLFGGIYLGVLVSTNLIAVNPLLFLFGYRIWRVESSDLQFGSAIVIGKHRPFIGEAYRMSGHRRIYFEHRQDENDEV</sequence>
<organism evidence="2 3">
    <name type="scientific">Labedella endophytica</name>
    <dbReference type="NCBI Taxonomy" id="1523160"/>
    <lineage>
        <taxon>Bacteria</taxon>
        <taxon>Bacillati</taxon>
        <taxon>Actinomycetota</taxon>
        <taxon>Actinomycetes</taxon>
        <taxon>Micrococcales</taxon>
        <taxon>Microbacteriaceae</taxon>
        <taxon>Labedella</taxon>
    </lineage>
</organism>
<dbReference type="OrthoDB" id="4568037at2"/>
<comment type="caution">
    <text evidence="2">The sequence shown here is derived from an EMBL/GenBank/DDBJ whole genome shotgun (WGS) entry which is preliminary data.</text>
</comment>
<name>A0A3S1CP00_9MICO</name>
<evidence type="ECO:0000313" key="2">
    <source>
        <dbReference type="EMBL" id="RUQ96902.1"/>
    </source>
</evidence>
<feature type="transmembrane region" description="Helical" evidence="1">
    <location>
        <begin position="75"/>
        <end position="101"/>
    </location>
</feature>
<dbReference type="AlphaFoldDB" id="A0A3S1CP00"/>
<dbReference type="RefSeq" id="WP_127051531.1">
    <property type="nucleotide sequence ID" value="NZ_RZGZ01000007.1"/>
</dbReference>
<keyword evidence="1" id="KW-0472">Membrane</keyword>
<gene>
    <name evidence="2" type="ORF">ELQ94_16775</name>
</gene>
<keyword evidence="1" id="KW-1133">Transmembrane helix</keyword>
<dbReference type="Proteomes" id="UP000274909">
    <property type="component" value="Unassembled WGS sequence"/>
</dbReference>
<reference evidence="2 3" key="1">
    <citation type="submission" date="2018-12" db="EMBL/GenBank/DDBJ databases">
        <authorList>
            <person name="Li F."/>
        </authorList>
    </citation>
    <scope>NUCLEOTIDE SEQUENCE [LARGE SCALE GENOMIC DNA]</scope>
    <source>
        <strain evidence="2 3">EGI 6500705</strain>
    </source>
</reference>
<evidence type="ECO:0000256" key="1">
    <source>
        <dbReference type="SAM" id="Phobius"/>
    </source>
</evidence>
<keyword evidence="1" id="KW-0812">Transmembrane</keyword>
<proteinExistence type="predicted"/>
<evidence type="ECO:0000313" key="3">
    <source>
        <dbReference type="Proteomes" id="UP000274909"/>
    </source>
</evidence>
<dbReference type="EMBL" id="RZGZ01000007">
    <property type="protein sequence ID" value="RUQ96902.1"/>
    <property type="molecule type" value="Genomic_DNA"/>
</dbReference>